<reference evidence="1 2" key="1">
    <citation type="submission" date="2014-04" db="EMBL/GenBank/DDBJ databases">
        <authorList>
            <consortium name="DOE Joint Genome Institute"/>
            <person name="Kuo A."/>
            <person name="Martino E."/>
            <person name="Perotto S."/>
            <person name="Kohler A."/>
            <person name="Nagy L.G."/>
            <person name="Floudas D."/>
            <person name="Copeland A."/>
            <person name="Barry K.W."/>
            <person name="Cichocki N."/>
            <person name="Veneault-Fourrey C."/>
            <person name="LaButti K."/>
            <person name="Lindquist E.A."/>
            <person name="Lipzen A."/>
            <person name="Lundell T."/>
            <person name="Morin E."/>
            <person name="Murat C."/>
            <person name="Sun H."/>
            <person name="Tunlid A."/>
            <person name="Henrissat B."/>
            <person name="Grigoriev I.V."/>
            <person name="Hibbett D.S."/>
            <person name="Martin F."/>
            <person name="Nordberg H.P."/>
            <person name="Cantor M.N."/>
            <person name="Hua S.X."/>
        </authorList>
    </citation>
    <scope>NUCLEOTIDE SEQUENCE [LARGE SCALE GENOMIC DNA]</scope>
    <source>
        <strain evidence="1 2">Zn</strain>
    </source>
</reference>
<dbReference type="Proteomes" id="UP000054321">
    <property type="component" value="Unassembled WGS sequence"/>
</dbReference>
<dbReference type="InterPro" id="IPR053204">
    <property type="entry name" value="Oxopyrrolidines_Biosynth-assoc"/>
</dbReference>
<gene>
    <name evidence="1" type="ORF">OIDMADRAFT_27366</name>
</gene>
<dbReference type="PANTHER" id="PTHR38797">
    <property type="entry name" value="NUCLEAR PORE COMPLEX PROTEIN NUP85-RELATED"/>
    <property type="match status" value="1"/>
</dbReference>
<proteinExistence type="predicted"/>
<organism evidence="1 2">
    <name type="scientific">Oidiodendron maius (strain Zn)</name>
    <dbReference type="NCBI Taxonomy" id="913774"/>
    <lineage>
        <taxon>Eukaryota</taxon>
        <taxon>Fungi</taxon>
        <taxon>Dikarya</taxon>
        <taxon>Ascomycota</taxon>
        <taxon>Pezizomycotina</taxon>
        <taxon>Leotiomycetes</taxon>
        <taxon>Leotiomycetes incertae sedis</taxon>
        <taxon>Myxotrichaceae</taxon>
        <taxon>Oidiodendron</taxon>
    </lineage>
</organism>
<dbReference type="PANTHER" id="PTHR38797:SF4">
    <property type="entry name" value="NUCLEAR PORE COMPLEX PROTEIN NUP85"/>
    <property type="match status" value="1"/>
</dbReference>
<accession>A0A0C3H3U9</accession>
<sequence length="133" mass="15179">MGSSVIGPYYQAMYALRSGVEDLSTDREVSITECKIQVACAWITHGGKPLLWWARENIGYINVTVEDEANYVEGGHLYHGKPTMCLQRWGFWLDRFEELGNEESGLSEEIRKSALEIAQTMRTIERSITNTWS</sequence>
<dbReference type="InParanoid" id="A0A0C3H3U9"/>
<evidence type="ECO:0000313" key="1">
    <source>
        <dbReference type="EMBL" id="KIN02881.1"/>
    </source>
</evidence>
<evidence type="ECO:0000313" key="2">
    <source>
        <dbReference type="Proteomes" id="UP000054321"/>
    </source>
</evidence>
<dbReference type="STRING" id="913774.A0A0C3H3U9"/>
<reference evidence="2" key="2">
    <citation type="submission" date="2015-01" db="EMBL/GenBank/DDBJ databases">
        <title>Evolutionary Origins and Diversification of the Mycorrhizal Mutualists.</title>
        <authorList>
            <consortium name="DOE Joint Genome Institute"/>
            <consortium name="Mycorrhizal Genomics Consortium"/>
            <person name="Kohler A."/>
            <person name="Kuo A."/>
            <person name="Nagy L.G."/>
            <person name="Floudas D."/>
            <person name="Copeland A."/>
            <person name="Barry K.W."/>
            <person name="Cichocki N."/>
            <person name="Veneault-Fourrey C."/>
            <person name="LaButti K."/>
            <person name="Lindquist E.A."/>
            <person name="Lipzen A."/>
            <person name="Lundell T."/>
            <person name="Morin E."/>
            <person name="Murat C."/>
            <person name="Riley R."/>
            <person name="Ohm R."/>
            <person name="Sun H."/>
            <person name="Tunlid A."/>
            <person name="Henrissat B."/>
            <person name="Grigoriev I.V."/>
            <person name="Hibbett D.S."/>
            <person name="Martin F."/>
        </authorList>
    </citation>
    <scope>NUCLEOTIDE SEQUENCE [LARGE SCALE GENOMIC DNA]</scope>
    <source>
        <strain evidence="2">Zn</strain>
    </source>
</reference>
<dbReference type="EMBL" id="KN832874">
    <property type="protein sequence ID" value="KIN02881.1"/>
    <property type="molecule type" value="Genomic_DNA"/>
</dbReference>
<dbReference type="AlphaFoldDB" id="A0A0C3H3U9"/>
<keyword evidence="2" id="KW-1185">Reference proteome</keyword>
<protein>
    <submittedName>
        <fullName evidence="1">Uncharacterized protein</fullName>
    </submittedName>
</protein>
<dbReference type="OrthoDB" id="3562292at2759"/>
<name>A0A0C3H3U9_OIDMZ</name>
<dbReference type="HOGENOM" id="CLU_1907283_0_0_1"/>
<dbReference type="Pfam" id="PF12311">
    <property type="entry name" value="DUF3632"/>
    <property type="match status" value="1"/>
</dbReference>
<dbReference type="InterPro" id="IPR022085">
    <property type="entry name" value="OpdG"/>
</dbReference>